<evidence type="ECO:0000313" key="2">
    <source>
        <dbReference type="Proteomes" id="UP000798662"/>
    </source>
</evidence>
<dbReference type="Proteomes" id="UP000798662">
    <property type="component" value="Chromosome 1"/>
</dbReference>
<comment type="caution">
    <text evidence="1">The sequence shown here is derived from an EMBL/GenBank/DDBJ whole genome shotgun (WGS) entry which is preliminary data.</text>
</comment>
<proteinExistence type="predicted"/>
<reference evidence="1" key="1">
    <citation type="submission" date="2019-11" db="EMBL/GenBank/DDBJ databases">
        <title>Nori genome reveals adaptations in red seaweeds to the harsh intertidal environment.</title>
        <authorList>
            <person name="Wang D."/>
            <person name="Mao Y."/>
        </authorList>
    </citation>
    <scope>NUCLEOTIDE SEQUENCE</scope>
    <source>
        <tissue evidence="1">Gametophyte</tissue>
    </source>
</reference>
<dbReference type="EMBL" id="CM020618">
    <property type="protein sequence ID" value="KAK1860490.1"/>
    <property type="molecule type" value="Genomic_DNA"/>
</dbReference>
<protein>
    <submittedName>
        <fullName evidence="1">Uncharacterized protein</fullName>
    </submittedName>
</protein>
<name>A0ACC3BR65_PYRYE</name>
<sequence length="367" mass="36147">MAAPPSAASPFTPPPVPLLPHLSTHRILCVGAAGLDFTAVCEAYPAPDAKVRSSASAASGGGNAANTATAARRLGVRTSILALVGSDAAGGAIRDGLAAEGVDTSPLVVAPPGVTSPFTYILVDASAGTRTCIHSPAAVELSPDDVPPPAALLEGVSLLHVDGRQPAVAVPLAAAAVAAGIPVLMDAEKMRPGTAELLPLVDYIVCNAAFPRLYATHCLGTQAAMADLLRTGATRAAWVICTDGAAGATMLRRAPPVAGAPRMYAPEGVAVVVTHTTFPPPSGCVSCEDGEVMDVVGCPAWPPPEGGGGVVDTTGAGDAYIGAVAVGLVAGAPVEALMALGAALPMGQRGAVGDGPCGTAPAGRHPR</sequence>
<gene>
    <name evidence="1" type="ORF">I4F81_003079</name>
</gene>
<evidence type="ECO:0000313" key="1">
    <source>
        <dbReference type="EMBL" id="KAK1860490.1"/>
    </source>
</evidence>
<accession>A0ACC3BR65</accession>
<keyword evidence="2" id="KW-1185">Reference proteome</keyword>
<organism evidence="1 2">
    <name type="scientific">Pyropia yezoensis</name>
    <name type="common">Susabi-nori</name>
    <name type="synonym">Porphyra yezoensis</name>
    <dbReference type="NCBI Taxonomy" id="2788"/>
    <lineage>
        <taxon>Eukaryota</taxon>
        <taxon>Rhodophyta</taxon>
        <taxon>Bangiophyceae</taxon>
        <taxon>Bangiales</taxon>
        <taxon>Bangiaceae</taxon>
        <taxon>Pyropia</taxon>
    </lineage>
</organism>